<organism evidence="2 3">
    <name type="scientific">Mucuna pruriens</name>
    <name type="common">Velvet bean</name>
    <name type="synonym">Dolichos pruriens</name>
    <dbReference type="NCBI Taxonomy" id="157652"/>
    <lineage>
        <taxon>Eukaryota</taxon>
        <taxon>Viridiplantae</taxon>
        <taxon>Streptophyta</taxon>
        <taxon>Embryophyta</taxon>
        <taxon>Tracheophyta</taxon>
        <taxon>Spermatophyta</taxon>
        <taxon>Magnoliopsida</taxon>
        <taxon>eudicotyledons</taxon>
        <taxon>Gunneridae</taxon>
        <taxon>Pentapetalae</taxon>
        <taxon>rosids</taxon>
        <taxon>fabids</taxon>
        <taxon>Fabales</taxon>
        <taxon>Fabaceae</taxon>
        <taxon>Papilionoideae</taxon>
        <taxon>50 kb inversion clade</taxon>
        <taxon>NPAAA clade</taxon>
        <taxon>indigoferoid/millettioid clade</taxon>
        <taxon>Phaseoleae</taxon>
        <taxon>Mucuna</taxon>
    </lineage>
</organism>
<sequence length="75" mass="8588">MVRNLLSVSYYEPFSIVWCFDDTAYELALLPCSKIHPIFHGSLLKPFHGSDNPNSTALPPEFPLKISLVFSLWLY</sequence>
<proteinExistence type="predicted"/>
<name>A0A371EMJ2_MUCPR</name>
<protein>
    <recommendedName>
        <fullName evidence="1">Tf2-1-like SH3-like domain-containing protein</fullName>
    </recommendedName>
</protein>
<evidence type="ECO:0000313" key="3">
    <source>
        <dbReference type="Proteomes" id="UP000257109"/>
    </source>
</evidence>
<dbReference type="InterPro" id="IPR056924">
    <property type="entry name" value="SH3_Tf2-1"/>
</dbReference>
<dbReference type="EMBL" id="QJKJ01013072">
    <property type="protein sequence ID" value="RDX67273.1"/>
    <property type="molecule type" value="Genomic_DNA"/>
</dbReference>
<dbReference type="Pfam" id="PF24626">
    <property type="entry name" value="SH3_Tf2-1"/>
    <property type="match status" value="1"/>
</dbReference>
<keyword evidence="3" id="KW-1185">Reference proteome</keyword>
<feature type="non-terminal residue" evidence="2">
    <location>
        <position position="1"/>
    </location>
</feature>
<feature type="domain" description="Tf2-1-like SH3-like" evidence="1">
    <location>
        <begin position="6"/>
        <end position="48"/>
    </location>
</feature>
<accession>A0A371EMJ2</accession>
<evidence type="ECO:0000259" key="1">
    <source>
        <dbReference type="Pfam" id="PF24626"/>
    </source>
</evidence>
<reference evidence="2" key="1">
    <citation type="submission" date="2018-05" db="EMBL/GenBank/DDBJ databases">
        <title>Draft genome of Mucuna pruriens seed.</title>
        <authorList>
            <person name="Nnadi N.E."/>
            <person name="Vos R."/>
            <person name="Hasami M.H."/>
            <person name="Devisetty U.K."/>
            <person name="Aguiy J.C."/>
        </authorList>
    </citation>
    <scope>NUCLEOTIDE SEQUENCE [LARGE SCALE GENOMIC DNA]</scope>
    <source>
        <strain evidence="2">JCA_2017</strain>
    </source>
</reference>
<dbReference type="Proteomes" id="UP000257109">
    <property type="component" value="Unassembled WGS sequence"/>
</dbReference>
<gene>
    <name evidence="2" type="ORF">CR513_53875</name>
</gene>
<dbReference type="OrthoDB" id="5554229at2759"/>
<dbReference type="AlphaFoldDB" id="A0A371EMJ2"/>
<comment type="caution">
    <text evidence="2">The sequence shown here is derived from an EMBL/GenBank/DDBJ whole genome shotgun (WGS) entry which is preliminary data.</text>
</comment>
<evidence type="ECO:0000313" key="2">
    <source>
        <dbReference type="EMBL" id="RDX67273.1"/>
    </source>
</evidence>